<organism evidence="1">
    <name type="scientific">freshwater metagenome</name>
    <dbReference type="NCBI Taxonomy" id="449393"/>
    <lineage>
        <taxon>unclassified sequences</taxon>
        <taxon>metagenomes</taxon>
        <taxon>ecological metagenomes</taxon>
    </lineage>
</organism>
<name>A0A6J7NI79_9ZZZZ</name>
<dbReference type="EMBL" id="CAFBOF010000091">
    <property type="protein sequence ID" value="CAB4992035.1"/>
    <property type="molecule type" value="Genomic_DNA"/>
</dbReference>
<reference evidence="1" key="1">
    <citation type="submission" date="2020-05" db="EMBL/GenBank/DDBJ databases">
        <authorList>
            <person name="Chiriac C."/>
            <person name="Salcher M."/>
            <person name="Ghai R."/>
            <person name="Kavagutti S V."/>
        </authorList>
    </citation>
    <scope>NUCLEOTIDE SEQUENCE</scope>
</reference>
<accession>A0A6J7NI79</accession>
<dbReference type="AlphaFoldDB" id="A0A6J7NI79"/>
<proteinExistence type="predicted"/>
<sequence length="64" mass="7181">MRTAADIVPLHFYSGGNTNSFRRKIIVANINDYRPIIYPRLTLIITSATIHWGISHQENPDGGS</sequence>
<gene>
    <name evidence="1" type="ORF">UFOPK3897_01778</name>
</gene>
<protein>
    <submittedName>
        <fullName evidence="1">Unannotated protein</fullName>
    </submittedName>
</protein>
<evidence type="ECO:0000313" key="1">
    <source>
        <dbReference type="EMBL" id="CAB4992035.1"/>
    </source>
</evidence>